<keyword evidence="2" id="KW-0255">Endonuclease</keyword>
<evidence type="ECO:0000259" key="1">
    <source>
        <dbReference type="PROSITE" id="PS51015"/>
    </source>
</evidence>
<accession>A0A7Z7PUT7</accession>
<name>A0A7Z7PUT7_9FLAO</name>
<keyword evidence="2" id="KW-0378">Hydrolase</keyword>
<dbReference type="InterPro" id="IPR015947">
    <property type="entry name" value="PUA-like_sf"/>
</dbReference>
<dbReference type="Proteomes" id="UP000254876">
    <property type="component" value="Unassembled WGS sequence"/>
</dbReference>
<dbReference type="SUPFAM" id="SSF88697">
    <property type="entry name" value="PUA domain-like"/>
    <property type="match status" value="1"/>
</dbReference>
<dbReference type="Gene3D" id="1.10.30.50">
    <property type="match status" value="1"/>
</dbReference>
<organism evidence="2 3">
    <name type="scientific">Elizabethkingia anophelis</name>
    <dbReference type="NCBI Taxonomy" id="1117645"/>
    <lineage>
        <taxon>Bacteria</taxon>
        <taxon>Pseudomonadati</taxon>
        <taxon>Bacteroidota</taxon>
        <taxon>Flavobacteriia</taxon>
        <taxon>Flavobacteriales</taxon>
        <taxon>Weeksellaceae</taxon>
        <taxon>Elizabethkingia</taxon>
    </lineage>
</organism>
<dbReference type="RefSeq" id="WP_221628802.1">
    <property type="nucleotide sequence ID" value="NZ_JACLEQ010000010.1"/>
</dbReference>
<comment type="caution">
    <text evidence="2">The sequence shown here is derived from an EMBL/GenBank/DDBJ whole genome shotgun (WGS) entry which is preliminary data.</text>
</comment>
<dbReference type="EMBL" id="UFYD01000001">
    <property type="protein sequence ID" value="STC95051.1"/>
    <property type="molecule type" value="Genomic_DNA"/>
</dbReference>
<evidence type="ECO:0000313" key="2">
    <source>
        <dbReference type="EMBL" id="STC95051.1"/>
    </source>
</evidence>
<feature type="domain" description="YDG" evidence="1">
    <location>
        <begin position="38"/>
        <end position="180"/>
    </location>
</feature>
<dbReference type="PANTHER" id="PTHR14140">
    <property type="entry name" value="E3 UBIQUITIN-PROTEIN LIGASE UHRF-RELATED"/>
    <property type="match status" value="1"/>
</dbReference>
<reference evidence="2 3" key="1">
    <citation type="submission" date="2018-06" db="EMBL/GenBank/DDBJ databases">
        <authorList>
            <consortium name="Pathogen Informatics"/>
            <person name="Doyle S."/>
        </authorList>
    </citation>
    <scope>NUCLEOTIDE SEQUENCE [LARGE SCALE GENOMIC DNA]</scope>
    <source>
        <strain evidence="2 3">NCTC10588</strain>
    </source>
</reference>
<dbReference type="InterPro" id="IPR036987">
    <property type="entry name" value="SRA-YDG_sf"/>
</dbReference>
<dbReference type="CDD" id="cd00085">
    <property type="entry name" value="HNHc"/>
    <property type="match status" value="1"/>
</dbReference>
<dbReference type="InterPro" id="IPR045134">
    <property type="entry name" value="UHRF1/2-like"/>
</dbReference>
<dbReference type="GO" id="GO:0044027">
    <property type="term" value="P:negative regulation of gene expression via chromosomal CpG island methylation"/>
    <property type="evidence" value="ECO:0007669"/>
    <property type="project" value="TreeGrafter"/>
</dbReference>
<dbReference type="Pfam" id="PF13391">
    <property type="entry name" value="HNH_2"/>
    <property type="match status" value="1"/>
</dbReference>
<dbReference type="Pfam" id="PF02182">
    <property type="entry name" value="SAD_SRA"/>
    <property type="match status" value="1"/>
</dbReference>
<dbReference type="InterPro" id="IPR003615">
    <property type="entry name" value="HNH_nuc"/>
</dbReference>
<dbReference type="GO" id="GO:0061630">
    <property type="term" value="F:ubiquitin protein ligase activity"/>
    <property type="evidence" value="ECO:0007669"/>
    <property type="project" value="TreeGrafter"/>
</dbReference>
<sequence>MVVINSINNNINILLIKMYLSRLKLVTKDCMTRPIVFGEIEGIEEGHFFEGRKEMMPSGFHRKWGAGIDGNAKDGVAAIVLSGGYEDDLDSGDEIIYTGAGGNDGKGKQIKDQSWEKSDNKGLLISMDRGLPVRVIRGYKHRSEFSPKTGYTYAGLYSVVDAWEETGKSGFIICRVRLEYIGLNPERNTPERIELRYSNKPTERKESTVLRIVRDTRIADDVKKLYNYECQVCGETIPTKSGGYAEGAHIKPLGRPHDGDDSSDNLICLCPNHHVMFDKGTFSITDDLKLVGAARGELIVHETHILNKLNLQYHRKSHGYD</sequence>
<dbReference type="PANTHER" id="PTHR14140:SF27">
    <property type="entry name" value="OS04G0289800 PROTEIN"/>
    <property type="match status" value="1"/>
</dbReference>
<dbReference type="SMART" id="SM00466">
    <property type="entry name" value="SRA"/>
    <property type="match status" value="1"/>
</dbReference>
<dbReference type="Gene3D" id="2.30.280.10">
    <property type="entry name" value="SRA-YDG"/>
    <property type="match status" value="1"/>
</dbReference>
<dbReference type="GO" id="GO:0016567">
    <property type="term" value="P:protein ubiquitination"/>
    <property type="evidence" value="ECO:0007669"/>
    <property type="project" value="TreeGrafter"/>
</dbReference>
<protein>
    <submittedName>
        <fullName evidence="2">Predicted restriction endonuclease</fullName>
    </submittedName>
</protein>
<dbReference type="PROSITE" id="PS51015">
    <property type="entry name" value="YDG"/>
    <property type="match status" value="1"/>
</dbReference>
<dbReference type="AlphaFoldDB" id="A0A7Z7PUT7"/>
<proteinExistence type="predicted"/>
<dbReference type="REBASE" id="429725">
    <property type="entry name" value="Eme10588ORF216P"/>
</dbReference>
<dbReference type="SMART" id="SM00507">
    <property type="entry name" value="HNHc"/>
    <property type="match status" value="1"/>
</dbReference>
<dbReference type="InterPro" id="IPR003105">
    <property type="entry name" value="SRA_YDG"/>
</dbReference>
<dbReference type="GO" id="GO:0004519">
    <property type="term" value="F:endonuclease activity"/>
    <property type="evidence" value="ECO:0007669"/>
    <property type="project" value="UniProtKB-KW"/>
</dbReference>
<gene>
    <name evidence="2" type="ORF">NCTC10588_00216</name>
</gene>
<keyword evidence="2" id="KW-0540">Nuclease</keyword>
<evidence type="ECO:0000313" key="3">
    <source>
        <dbReference type="Proteomes" id="UP000254876"/>
    </source>
</evidence>